<dbReference type="Pfam" id="PF04542">
    <property type="entry name" value="Sigma70_r2"/>
    <property type="match status" value="1"/>
</dbReference>
<dbReference type="AlphaFoldDB" id="A0A0H3DIC7"/>
<dbReference type="OrthoDB" id="2046835at2"/>
<dbReference type="CDD" id="cd06171">
    <property type="entry name" value="Sigma70_r4"/>
    <property type="match status" value="1"/>
</dbReference>
<dbReference type="GO" id="GO:0006352">
    <property type="term" value="P:DNA-templated transcription initiation"/>
    <property type="evidence" value="ECO:0007669"/>
    <property type="project" value="InterPro"/>
</dbReference>
<keyword evidence="2" id="KW-0805">Transcription regulation</keyword>
<evidence type="ECO:0000313" key="8">
    <source>
        <dbReference type="EMBL" id="ADJ49873.1"/>
    </source>
</evidence>
<dbReference type="PATRIC" id="fig|749927.5.peg.8494"/>
<comment type="similarity">
    <text evidence="1">Belongs to the sigma-70 factor family. ECF subfamily.</text>
</comment>
<evidence type="ECO:0000313" key="9">
    <source>
        <dbReference type="Proteomes" id="UP000000328"/>
    </source>
</evidence>
<dbReference type="RefSeq" id="WP_013229904.1">
    <property type="nucleotide sequence ID" value="NC_014318.1"/>
</dbReference>
<dbReference type="GO" id="GO:0003677">
    <property type="term" value="F:DNA binding"/>
    <property type="evidence" value="ECO:0007669"/>
    <property type="project" value="UniProtKB-KW"/>
</dbReference>
<name>A0A0H3DIC7_AMYMU</name>
<protein>
    <submittedName>
        <fullName evidence="8">ECF subfamily RNA polymerase sigma-24 factor</fullName>
    </submittedName>
</protein>
<keyword evidence="3" id="KW-0731">Sigma factor</keyword>
<dbReference type="InterPro" id="IPR014284">
    <property type="entry name" value="RNA_pol_sigma-70_dom"/>
</dbReference>
<organism evidence="8 9">
    <name type="scientific">Amycolatopsis mediterranei (strain U-32)</name>
    <dbReference type="NCBI Taxonomy" id="749927"/>
    <lineage>
        <taxon>Bacteria</taxon>
        <taxon>Bacillati</taxon>
        <taxon>Actinomycetota</taxon>
        <taxon>Actinomycetes</taxon>
        <taxon>Pseudonocardiales</taxon>
        <taxon>Pseudonocardiaceae</taxon>
        <taxon>Amycolatopsis</taxon>
    </lineage>
</organism>
<dbReference type="SUPFAM" id="SSF88659">
    <property type="entry name" value="Sigma3 and sigma4 domains of RNA polymerase sigma factors"/>
    <property type="match status" value="1"/>
</dbReference>
<dbReference type="Gene3D" id="1.10.10.10">
    <property type="entry name" value="Winged helix-like DNA-binding domain superfamily/Winged helix DNA-binding domain"/>
    <property type="match status" value="1"/>
</dbReference>
<keyword evidence="4" id="KW-0238">DNA-binding</keyword>
<dbReference type="InterPro" id="IPR036388">
    <property type="entry name" value="WH-like_DNA-bd_sf"/>
</dbReference>
<dbReference type="Pfam" id="PF08281">
    <property type="entry name" value="Sigma70_r4_2"/>
    <property type="match status" value="1"/>
</dbReference>
<feature type="domain" description="RNA polymerase sigma factor 70 region 4 type 2" evidence="7">
    <location>
        <begin position="109"/>
        <end position="160"/>
    </location>
</feature>
<dbReference type="Proteomes" id="UP000000328">
    <property type="component" value="Chromosome"/>
</dbReference>
<dbReference type="InterPro" id="IPR014325">
    <property type="entry name" value="RNA_pol_sigma-E_actinobac"/>
</dbReference>
<dbReference type="InterPro" id="IPR013249">
    <property type="entry name" value="RNA_pol_sigma70_r4_t2"/>
</dbReference>
<accession>A0A0H3DIC7</accession>
<dbReference type="Gene3D" id="1.10.1740.10">
    <property type="match status" value="1"/>
</dbReference>
<dbReference type="PANTHER" id="PTHR43133:SF50">
    <property type="entry name" value="ECF RNA POLYMERASE SIGMA FACTOR SIGM"/>
    <property type="match status" value="1"/>
</dbReference>
<evidence type="ECO:0000256" key="5">
    <source>
        <dbReference type="ARBA" id="ARBA00023163"/>
    </source>
</evidence>
<evidence type="ECO:0000256" key="1">
    <source>
        <dbReference type="ARBA" id="ARBA00010641"/>
    </source>
</evidence>
<evidence type="ECO:0000256" key="3">
    <source>
        <dbReference type="ARBA" id="ARBA00023082"/>
    </source>
</evidence>
<dbReference type="InterPro" id="IPR013325">
    <property type="entry name" value="RNA_pol_sigma_r2"/>
</dbReference>
<dbReference type="EMBL" id="CP002000">
    <property type="protein sequence ID" value="ADJ49873.1"/>
    <property type="molecule type" value="Genomic_DNA"/>
</dbReference>
<dbReference type="InterPro" id="IPR013324">
    <property type="entry name" value="RNA_pol_sigma_r3/r4-like"/>
</dbReference>
<dbReference type="NCBIfam" id="TIGR02937">
    <property type="entry name" value="sigma70-ECF"/>
    <property type="match status" value="1"/>
</dbReference>
<dbReference type="HOGENOM" id="CLU_047691_15_3_11"/>
<dbReference type="GO" id="GO:0016987">
    <property type="term" value="F:sigma factor activity"/>
    <property type="evidence" value="ECO:0007669"/>
    <property type="project" value="UniProtKB-KW"/>
</dbReference>
<reference evidence="8 9" key="1">
    <citation type="journal article" date="2010" name="Cell Res.">
        <title>Complete genome sequence of the rifamycin SV-producing Amycolatopsis mediterranei U32 revealed its genetic characteristics in phylogeny and metabolism.</title>
        <authorList>
            <person name="Zhao W."/>
            <person name="Zhong Y."/>
            <person name="Yuan H."/>
            <person name="Wang J."/>
            <person name="Zheng H."/>
            <person name="Wang Y."/>
            <person name="Cen X."/>
            <person name="Xu F."/>
            <person name="Bai J."/>
            <person name="Han X."/>
            <person name="Lu G."/>
            <person name="Zhu Y."/>
            <person name="Shao Z."/>
            <person name="Yan H."/>
            <person name="Li C."/>
            <person name="Peng N."/>
            <person name="Zhang Z."/>
            <person name="Zhang Y."/>
            <person name="Lin W."/>
            <person name="Fan Y."/>
            <person name="Qin Z."/>
            <person name="Hu Y."/>
            <person name="Zhu B."/>
            <person name="Wang S."/>
            <person name="Ding X."/>
            <person name="Zhao G.P."/>
        </authorList>
    </citation>
    <scope>NUCLEOTIDE SEQUENCE [LARGE SCALE GENOMIC DNA]</scope>
    <source>
        <strain evidence="9">U-32</strain>
    </source>
</reference>
<dbReference type="eggNOG" id="COG1595">
    <property type="taxonomic scope" value="Bacteria"/>
</dbReference>
<dbReference type="GeneID" id="92875785"/>
<evidence type="ECO:0000259" key="7">
    <source>
        <dbReference type="Pfam" id="PF08281"/>
    </source>
</evidence>
<sequence>MPPETRTDGPVADLFRRHRPDLLRLAVLLLGDTSQAEDVVQDAFVALHRRWPVLADPAAAAGYLRVSVVNGARSAHRRRATVRRHLRVGEPEALPAADAGLLLAEEHRTVLAAVRQLPRRQREVLVLRYWSGLSEAEIARTLAVSRGTVKTCASRALAKLEDLLGGPDGH</sequence>
<dbReference type="PANTHER" id="PTHR43133">
    <property type="entry name" value="RNA POLYMERASE ECF-TYPE SIGMA FACTO"/>
    <property type="match status" value="1"/>
</dbReference>
<evidence type="ECO:0000259" key="6">
    <source>
        <dbReference type="Pfam" id="PF04542"/>
    </source>
</evidence>
<dbReference type="SUPFAM" id="SSF88946">
    <property type="entry name" value="Sigma2 domain of RNA polymerase sigma factors"/>
    <property type="match status" value="1"/>
</dbReference>
<evidence type="ECO:0000256" key="2">
    <source>
        <dbReference type="ARBA" id="ARBA00023015"/>
    </source>
</evidence>
<feature type="domain" description="RNA polymerase sigma-70 region 2" evidence="6">
    <location>
        <begin position="14"/>
        <end position="80"/>
    </location>
</feature>
<evidence type="ECO:0000256" key="4">
    <source>
        <dbReference type="ARBA" id="ARBA00023125"/>
    </source>
</evidence>
<dbReference type="NCBIfam" id="TIGR02983">
    <property type="entry name" value="SigE-fam_strep"/>
    <property type="match status" value="1"/>
</dbReference>
<dbReference type="InterPro" id="IPR007627">
    <property type="entry name" value="RNA_pol_sigma70_r2"/>
</dbReference>
<proteinExistence type="inferred from homology"/>
<gene>
    <name evidence="8" type="ordered locus">AMED_8173</name>
</gene>
<dbReference type="KEGG" id="amd:AMED_8173"/>
<keyword evidence="5" id="KW-0804">Transcription</keyword>
<dbReference type="InterPro" id="IPR039425">
    <property type="entry name" value="RNA_pol_sigma-70-like"/>
</dbReference>